<dbReference type="EC" id="2.5.1.145" evidence="7"/>
<organism evidence="8 9">
    <name type="scientific">Selenomonas ruminantium</name>
    <dbReference type="NCBI Taxonomy" id="971"/>
    <lineage>
        <taxon>Bacteria</taxon>
        <taxon>Bacillati</taxon>
        <taxon>Bacillota</taxon>
        <taxon>Negativicutes</taxon>
        <taxon>Selenomonadales</taxon>
        <taxon>Selenomonadaceae</taxon>
        <taxon>Selenomonas</taxon>
    </lineage>
</organism>
<comment type="similarity">
    <text evidence="1 7">Belongs to the Lgt family.</text>
</comment>
<evidence type="ECO:0000256" key="7">
    <source>
        <dbReference type="HAMAP-Rule" id="MF_01147"/>
    </source>
</evidence>
<reference evidence="8" key="1">
    <citation type="submission" date="2019-04" db="EMBL/GenBank/DDBJ databases">
        <title>Evolution of Biomass-Degrading Anaerobic Consortia Revealed by Metagenomics.</title>
        <authorList>
            <person name="Peng X."/>
        </authorList>
    </citation>
    <scope>NUCLEOTIDE SEQUENCE</scope>
    <source>
        <strain evidence="8">SIG240</strain>
    </source>
</reference>
<comment type="function">
    <text evidence="7">Catalyzes the transfer of the diacylglyceryl group from phosphatidylglycerol to the sulfhydryl group of the N-terminal cysteine of a prolipoprotein, the first step in the formation of mature lipoproteins.</text>
</comment>
<dbReference type="GO" id="GO:0042158">
    <property type="term" value="P:lipoprotein biosynthetic process"/>
    <property type="evidence" value="ECO:0007669"/>
    <property type="project" value="UniProtKB-UniRule"/>
</dbReference>
<name>A0A927WS95_SELRU</name>
<comment type="catalytic activity">
    <reaction evidence="7">
        <text>L-cysteinyl-[prolipoprotein] + a 1,2-diacyl-sn-glycero-3-phospho-(1'-sn-glycerol) = an S-1,2-diacyl-sn-glyceryl-L-cysteinyl-[prolipoprotein] + sn-glycerol 1-phosphate + H(+)</text>
        <dbReference type="Rhea" id="RHEA:56712"/>
        <dbReference type="Rhea" id="RHEA-COMP:14679"/>
        <dbReference type="Rhea" id="RHEA-COMP:14680"/>
        <dbReference type="ChEBI" id="CHEBI:15378"/>
        <dbReference type="ChEBI" id="CHEBI:29950"/>
        <dbReference type="ChEBI" id="CHEBI:57685"/>
        <dbReference type="ChEBI" id="CHEBI:64716"/>
        <dbReference type="ChEBI" id="CHEBI:140658"/>
        <dbReference type="EC" id="2.5.1.145"/>
    </reaction>
</comment>
<evidence type="ECO:0000256" key="2">
    <source>
        <dbReference type="ARBA" id="ARBA00022475"/>
    </source>
</evidence>
<dbReference type="GO" id="GO:0008961">
    <property type="term" value="F:phosphatidylglycerol-prolipoprotein diacylglyceryl transferase activity"/>
    <property type="evidence" value="ECO:0007669"/>
    <property type="project" value="UniProtKB-UniRule"/>
</dbReference>
<keyword evidence="4 7" id="KW-0812">Transmembrane</keyword>
<dbReference type="AlphaFoldDB" id="A0A927WS95"/>
<evidence type="ECO:0000313" key="8">
    <source>
        <dbReference type="EMBL" id="MBE6093012.1"/>
    </source>
</evidence>
<dbReference type="HAMAP" id="MF_01147">
    <property type="entry name" value="Lgt"/>
    <property type="match status" value="1"/>
</dbReference>
<feature type="binding site" evidence="7">
    <location>
        <position position="132"/>
    </location>
    <ligand>
        <name>a 1,2-diacyl-sn-glycero-3-phospho-(1'-sn-glycerol)</name>
        <dbReference type="ChEBI" id="CHEBI:64716"/>
    </ligand>
</feature>
<dbReference type="PANTHER" id="PTHR30589">
    <property type="entry name" value="PROLIPOPROTEIN DIACYLGLYCERYL TRANSFERASE"/>
    <property type="match status" value="1"/>
</dbReference>
<dbReference type="NCBIfam" id="TIGR00544">
    <property type="entry name" value="lgt"/>
    <property type="match status" value="1"/>
</dbReference>
<keyword evidence="3 7" id="KW-0808">Transferase</keyword>
<comment type="caution">
    <text evidence="7">Lacks conserved residue(s) required for the propagation of feature annotation.</text>
</comment>
<sequence length="267" mass="29229">MHQYLFFIGDFPVRAYGLVISLSIMLATGVGYFLAKQDGRGAEKHLVDLGIYCGLAGLLGARLWDVFFFDWDYYSHHLTELFNVWQGGMAIQGGVFLGVLTGIFYCRHHKLDTLHMMDVLAPAIVLGQALGRCANLLNGDAFGAPTGSSFGIVYPATTLAAHTYGSQPLWPAEIWEGQLDIVIFALLLIFRATVNHAKGQCFALYVMLYCTARFGLEFLRGDYAEKVLGFMTSGQTTSAIGFVIALICFIAAPKFTSPSAVQEPDGR</sequence>
<comment type="subcellular location">
    <subcellularLocation>
        <location evidence="7">Cell membrane</location>
        <topology evidence="7">Multi-pass membrane protein</topology>
    </subcellularLocation>
</comment>
<dbReference type="PANTHER" id="PTHR30589:SF0">
    <property type="entry name" value="PHOSPHATIDYLGLYCEROL--PROLIPOPROTEIN DIACYLGLYCERYL TRANSFERASE"/>
    <property type="match status" value="1"/>
</dbReference>
<accession>A0A927WS95</accession>
<dbReference type="Pfam" id="PF01790">
    <property type="entry name" value="LGT"/>
    <property type="match status" value="1"/>
</dbReference>
<dbReference type="GO" id="GO:0005886">
    <property type="term" value="C:plasma membrane"/>
    <property type="evidence" value="ECO:0007669"/>
    <property type="project" value="UniProtKB-SubCell"/>
</dbReference>
<dbReference type="InterPro" id="IPR001640">
    <property type="entry name" value="Lgt"/>
</dbReference>
<feature type="transmembrane region" description="Helical" evidence="7">
    <location>
        <begin position="227"/>
        <end position="252"/>
    </location>
</feature>
<keyword evidence="5 7" id="KW-1133">Transmembrane helix</keyword>
<dbReference type="Proteomes" id="UP000761380">
    <property type="component" value="Unassembled WGS sequence"/>
</dbReference>
<evidence type="ECO:0000313" key="9">
    <source>
        <dbReference type="Proteomes" id="UP000761380"/>
    </source>
</evidence>
<evidence type="ECO:0000256" key="6">
    <source>
        <dbReference type="ARBA" id="ARBA00023136"/>
    </source>
</evidence>
<keyword evidence="2 7" id="KW-1003">Cell membrane</keyword>
<feature type="transmembrane region" description="Helical" evidence="7">
    <location>
        <begin position="46"/>
        <end position="64"/>
    </location>
</feature>
<evidence type="ECO:0000256" key="5">
    <source>
        <dbReference type="ARBA" id="ARBA00022989"/>
    </source>
</evidence>
<evidence type="ECO:0000256" key="1">
    <source>
        <dbReference type="ARBA" id="ARBA00007150"/>
    </source>
</evidence>
<feature type="transmembrane region" description="Helical" evidence="7">
    <location>
        <begin position="15"/>
        <end position="34"/>
    </location>
</feature>
<gene>
    <name evidence="7 8" type="primary">lgt</name>
    <name evidence="8" type="ORF">E7201_07595</name>
</gene>
<evidence type="ECO:0000256" key="4">
    <source>
        <dbReference type="ARBA" id="ARBA00022692"/>
    </source>
</evidence>
<comment type="pathway">
    <text evidence="7">Protein modification; lipoprotein biosynthesis (diacylglyceryl transfer).</text>
</comment>
<feature type="transmembrane region" description="Helical" evidence="7">
    <location>
        <begin position="84"/>
        <end position="106"/>
    </location>
</feature>
<comment type="caution">
    <text evidence="8">The sequence shown here is derived from an EMBL/GenBank/DDBJ whole genome shotgun (WGS) entry which is preliminary data.</text>
</comment>
<proteinExistence type="inferred from homology"/>
<evidence type="ECO:0000256" key="3">
    <source>
        <dbReference type="ARBA" id="ARBA00022679"/>
    </source>
</evidence>
<dbReference type="EMBL" id="SVBY01000050">
    <property type="protein sequence ID" value="MBE6093012.1"/>
    <property type="molecule type" value="Genomic_DNA"/>
</dbReference>
<protein>
    <recommendedName>
        <fullName evidence="7">Phosphatidylglycerol--prolipoprotein diacylglyceryl transferase</fullName>
        <ecNumber evidence="7">2.5.1.145</ecNumber>
    </recommendedName>
</protein>
<keyword evidence="6 7" id="KW-0472">Membrane</keyword>